<dbReference type="Proteomes" id="UP001056120">
    <property type="component" value="Linkage Group LG29"/>
</dbReference>
<gene>
    <name evidence="1" type="ORF">L1987_86549</name>
</gene>
<keyword evidence="2" id="KW-1185">Reference proteome</keyword>
<organism evidence="1 2">
    <name type="scientific">Smallanthus sonchifolius</name>
    <dbReference type="NCBI Taxonomy" id="185202"/>
    <lineage>
        <taxon>Eukaryota</taxon>
        <taxon>Viridiplantae</taxon>
        <taxon>Streptophyta</taxon>
        <taxon>Embryophyta</taxon>
        <taxon>Tracheophyta</taxon>
        <taxon>Spermatophyta</taxon>
        <taxon>Magnoliopsida</taxon>
        <taxon>eudicotyledons</taxon>
        <taxon>Gunneridae</taxon>
        <taxon>Pentapetalae</taxon>
        <taxon>asterids</taxon>
        <taxon>campanulids</taxon>
        <taxon>Asterales</taxon>
        <taxon>Asteraceae</taxon>
        <taxon>Asteroideae</taxon>
        <taxon>Heliantheae alliance</taxon>
        <taxon>Millerieae</taxon>
        <taxon>Smallanthus</taxon>
    </lineage>
</organism>
<evidence type="ECO:0000313" key="1">
    <source>
        <dbReference type="EMBL" id="KAI3676933.1"/>
    </source>
</evidence>
<name>A0ACB8Y0D4_9ASTR</name>
<comment type="caution">
    <text evidence="1">The sequence shown here is derived from an EMBL/GenBank/DDBJ whole genome shotgun (WGS) entry which is preliminary data.</text>
</comment>
<reference evidence="1 2" key="2">
    <citation type="journal article" date="2022" name="Mol. Ecol. Resour.">
        <title>The genomes of chicory, endive, great burdock and yacon provide insights into Asteraceae paleo-polyploidization history and plant inulin production.</title>
        <authorList>
            <person name="Fan W."/>
            <person name="Wang S."/>
            <person name="Wang H."/>
            <person name="Wang A."/>
            <person name="Jiang F."/>
            <person name="Liu H."/>
            <person name="Zhao H."/>
            <person name="Xu D."/>
            <person name="Zhang Y."/>
        </authorList>
    </citation>
    <scope>NUCLEOTIDE SEQUENCE [LARGE SCALE GENOMIC DNA]</scope>
    <source>
        <strain evidence="2">cv. Yunnan</strain>
        <tissue evidence="1">Leaves</tissue>
    </source>
</reference>
<reference evidence="2" key="1">
    <citation type="journal article" date="2022" name="Mol. Ecol. Resour.">
        <title>The genomes of chicory, endive, great burdock and yacon provide insights into Asteraceae palaeo-polyploidization history and plant inulin production.</title>
        <authorList>
            <person name="Fan W."/>
            <person name="Wang S."/>
            <person name="Wang H."/>
            <person name="Wang A."/>
            <person name="Jiang F."/>
            <person name="Liu H."/>
            <person name="Zhao H."/>
            <person name="Xu D."/>
            <person name="Zhang Y."/>
        </authorList>
    </citation>
    <scope>NUCLEOTIDE SEQUENCE [LARGE SCALE GENOMIC DNA]</scope>
    <source>
        <strain evidence="2">cv. Yunnan</strain>
    </source>
</reference>
<protein>
    <submittedName>
        <fullName evidence="1">Uncharacterized protein</fullName>
    </submittedName>
</protein>
<dbReference type="EMBL" id="CM042046">
    <property type="protein sequence ID" value="KAI3676933.1"/>
    <property type="molecule type" value="Genomic_DNA"/>
</dbReference>
<accession>A0ACB8Y0D4</accession>
<proteinExistence type="predicted"/>
<evidence type="ECO:0000313" key="2">
    <source>
        <dbReference type="Proteomes" id="UP001056120"/>
    </source>
</evidence>
<sequence length="231" mass="26133">MESKSLLSTINNSCQNPVKFPLNPAMILNPAKSYSLSRPNVTKKICNSTVTITSLPSSLSPARVSSNSARPRVGNVHFKERCEELGVKVLRIVNANDPITKLPGFIFNETFSAWRSACYAHVGIELVLECLKTYEDEKNEISTISIDKRVENGVNLMEFFKIDEILCVHDMQTYIEMIKNCPRRSRIRRKGVDLIKKLKETSMTTLALKYAAITWVVFLTMGCVTFSNMMR</sequence>